<keyword evidence="2" id="KW-1185">Reference proteome</keyword>
<evidence type="ECO:0000313" key="1">
    <source>
        <dbReference type="EMBL" id="SFK92001.1"/>
    </source>
</evidence>
<proteinExistence type="predicted"/>
<organism evidence="1 2">
    <name type="scientific">Nitrosomonas aestuarii</name>
    <dbReference type="NCBI Taxonomy" id="52441"/>
    <lineage>
        <taxon>Bacteria</taxon>
        <taxon>Pseudomonadati</taxon>
        <taxon>Pseudomonadota</taxon>
        <taxon>Betaproteobacteria</taxon>
        <taxon>Nitrosomonadales</taxon>
        <taxon>Nitrosomonadaceae</taxon>
        <taxon>Nitrosomonas</taxon>
    </lineage>
</organism>
<dbReference type="AlphaFoldDB" id="A0A1I4DJG7"/>
<protein>
    <submittedName>
        <fullName evidence="1">Uncharacterized protein</fullName>
    </submittedName>
</protein>
<evidence type="ECO:0000313" key="2">
    <source>
        <dbReference type="Proteomes" id="UP000199533"/>
    </source>
</evidence>
<dbReference type="EMBL" id="FOSP01000021">
    <property type="protein sequence ID" value="SFK92001.1"/>
    <property type="molecule type" value="Genomic_DNA"/>
</dbReference>
<dbReference type="Proteomes" id="UP000199533">
    <property type="component" value="Unassembled WGS sequence"/>
</dbReference>
<gene>
    <name evidence="1" type="ORF">SAMN05216302_102111</name>
</gene>
<dbReference type="STRING" id="52441.SAMN05216302_102111"/>
<sequence>MSGRYMGILRGEIRSTLQLMQIDEKDHATLFEKIMIMEDAALGVMNRK</sequence>
<accession>A0A1I4DJG7</accession>
<reference evidence="2" key="1">
    <citation type="submission" date="2016-10" db="EMBL/GenBank/DDBJ databases">
        <authorList>
            <person name="Varghese N."/>
            <person name="Submissions S."/>
        </authorList>
    </citation>
    <scope>NUCLEOTIDE SEQUENCE [LARGE SCALE GENOMIC DNA]</scope>
    <source>
        <strain evidence="2">Nm69</strain>
    </source>
</reference>
<name>A0A1I4DJG7_9PROT</name>